<reference evidence="2 3" key="1">
    <citation type="journal article" date="2022" name="Front. Cell. Infect. Microbiol.">
        <title>The Genomes of Two Strains of Taenia crassiceps the Animal Model for the Study of Human Cysticercosis.</title>
        <authorList>
            <person name="Bobes R.J."/>
            <person name="Estrada K."/>
            <person name="Rios-Valencia D.G."/>
            <person name="Calderon-Gallegos A."/>
            <person name="de la Torre P."/>
            <person name="Carrero J.C."/>
            <person name="Sanchez-Flores A."/>
            <person name="Laclette J.P."/>
        </authorList>
    </citation>
    <scope>NUCLEOTIDE SEQUENCE [LARGE SCALE GENOMIC DNA]</scope>
    <source>
        <strain evidence="2">WFUcys</strain>
    </source>
</reference>
<sequence>MQVHDNGITQEGPDPHPLPKQSSFRTSKLLQPTLSPRVTFRCLKEPSAYEKIAKHLRQSSKKHYSRSIRHLKENWRAERDTYELFYETVAALRGGDWDVNAFGLPTRYAEGRKGSIHGSGRRSIKSVPGPSIHHRLTLLSSLHVSICCDWFGNEEIGIHRWSSSGNEVTLSWQRFYSQFDATIMEKVCYSTKDENLRLSTDFFSISDSSNLSFTLPRDLAIVDDFEAYVMMPRKPRVRVSRQASRKTSGTKTLPLIKFSCSESGPEGTLHQAGEMSATKEVKSDDEGIDGNDYLGPLNYSSSNFDTDISVDEDGDFIVKTEEERRSVRAKLEIDTDERKREKLVPVMENEKPGSATATSLETDTTYPPIPAKRTKRLMLKQLSGMGRIYAEDGLPLSLMRVRSTYGLASTTSGFRQRIYSEIVQREHPIGVGSLSREVIKRVPQIYSSEGDSPDISVDSDIDENLVEATMEGVLKGCPVMLKTLLRKNRTVLPTHCEILPLVHDVNLRSDQPIKKPMNNIFTEQFVFDCRNDERPKDSYCYFLETVLPVNSINPEDFDKGGVVEGRDNVGGSKVEFGALLQQLRDTTPEPCPYQSSLNNVSTSVIASRQNPYFRQAILHTSSKKPNANLSRRDWIMRPSRGLQIRTNSHASNLSIPCVLLLPPKKFHLSMISQLEELMDSINPLLLSLMNRIWHSARPISAWVLEKDKKALDYALNKLILDLVLFRHTTGHCVRYKALSVIISSHQNSHLRDSLVESAAHPGSWLDQALRSGLSIYSSCRLETAICLLGLVTDKDLISRIGAKGVRPAIIDVFISLFRLADMFEDTSPVFFIVMTYMVCHNEDRTLLETIIKYGSTAKTTFLVGQWPYLVAFAYTYWSKRRLLSFTLRESLLVRALDEAWRNPVSRRAAREAMNAVKEFLGVVSAFHTHWPIRQKRTPMVHGN</sequence>
<comment type="caution">
    <text evidence="2">The sequence shown here is derived from an EMBL/GenBank/DDBJ whole genome shotgun (WGS) entry which is preliminary data.</text>
</comment>
<evidence type="ECO:0000313" key="2">
    <source>
        <dbReference type="EMBL" id="KAL5103372.1"/>
    </source>
</evidence>
<protein>
    <submittedName>
        <fullName evidence="2">Uncharacterized protein</fullName>
    </submittedName>
</protein>
<dbReference type="EMBL" id="JAKROA010000018">
    <property type="protein sequence ID" value="KAL5103372.1"/>
    <property type="molecule type" value="Genomic_DNA"/>
</dbReference>
<evidence type="ECO:0000256" key="1">
    <source>
        <dbReference type="SAM" id="MobiDB-lite"/>
    </source>
</evidence>
<organism evidence="2 3">
    <name type="scientific">Taenia crassiceps</name>
    <dbReference type="NCBI Taxonomy" id="6207"/>
    <lineage>
        <taxon>Eukaryota</taxon>
        <taxon>Metazoa</taxon>
        <taxon>Spiralia</taxon>
        <taxon>Lophotrochozoa</taxon>
        <taxon>Platyhelminthes</taxon>
        <taxon>Cestoda</taxon>
        <taxon>Eucestoda</taxon>
        <taxon>Cyclophyllidea</taxon>
        <taxon>Taeniidae</taxon>
        <taxon>Taenia</taxon>
    </lineage>
</organism>
<feature type="region of interest" description="Disordered" evidence="1">
    <location>
        <begin position="1"/>
        <end position="28"/>
    </location>
</feature>
<accession>A0ABR4Q1E5</accession>
<name>A0ABR4Q1E5_9CEST</name>
<keyword evidence="3" id="KW-1185">Reference proteome</keyword>
<feature type="compositionally biased region" description="Polar residues" evidence="1">
    <location>
        <begin position="355"/>
        <end position="365"/>
    </location>
</feature>
<feature type="region of interest" description="Disordered" evidence="1">
    <location>
        <begin position="350"/>
        <end position="369"/>
    </location>
</feature>
<gene>
    <name evidence="2" type="ORF">TcWFU_004059</name>
</gene>
<proteinExistence type="predicted"/>
<evidence type="ECO:0000313" key="3">
    <source>
        <dbReference type="Proteomes" id="UP001651158"/>
    </source>
</evidence>
<dbReference type="Proteomes" id="UP001651158">
    <property type="component" value="Unassembled WGS sequence"/>
</dbReference>